<keyword evidence="1" id="KW-0732">Signal</keyword>
<name>A0A845GUU0_9BURK</name>
<dbReference type="InterPro" id="IPR015943">
    <property type="entry name" value="WD40/YVTN_repeat-like_dom_sf"/>
</dbReference>
<dbReference type="SUPFAM" id="SSF51004">
    <property type="entry name" value="C-terminal (heme d1) domain of cytochrome cd1-nitrite reductase"/>
    <property type="match status" value="1"/>
</dbReference>
<sequence length="330" mass="34861">MNQTARYTVLLALVLGQFFTPSSMAATTGYAIHDRIALSGDGKWDYASIDASHQRLYITHGKQVQVIDLGTHGMAGAIAGTDGVHGVAFAPELNLGFTSNGRSDSVTVFALDSFAVKRQVKVSGKNPDAILYVPQAHHLYAFNGGSANVTVFDAPGMQIVSTIKVGGRPEFAVTDGAGRIYFNIEDKNAIEVIDIAAGKVIAHWPLAGCEEPTGLALDMAHARLFAACKNKLATVVDARDGKHVADFAIGIHPDAVAYDAATGRIYVSNGDSATLTIVQQLTPDRYDVLAQVPTTVGAKTMAFDPATKYVYLPASIDGALKVLVVTPEGK</sequence>
<evidence type="ECO:0000256" key="1">
    <source>
        <dbReference type="SAM" id="SignalP"/>
    </source>
</evidence>
<evidence type="ECO:0000313" key="2">
    <source>
        <dbReference type="EMBL" id="MYM96437.1"/>
    </source>
</evidence>
<accession>A0A845GUU0</accession>
<reference evidence="2" key="1">
    <citation type="submission" date="2019-12" db="EMBL/GenBank/DDBJ databases">
        <title>Novel species isolated from a subtropical stream in China.</title>
        <authorList>
            <person name="Lu H."/>
        </authorList>
    </citation>
    <scope>NUCLEOTIDE SEQUENCE [LARGE SCALE GENOMIC DNA]</scope>
    <source>
        <strain evidence="2">FT81W</strain>
    </source>
</reference>
<dbReference type="Gene3D" id="2.130.10.10">
    <property type="entry name" value="YVTN repeat-like/Quinoprotein amine dehydrogenase"/>
    <property type="match status" value="2"/>
</dbReference>
<dbReference type="Proteomes" id="UP000447355">
    <property type="component" value="Unassembled WGS sequence"/>
</dbReference>
<evidence type="ECO:0000313" key="3">
    <source>
        <dbReference type="Proteomes" id="UP000447355"/>
    </source>
</evidence>
<dbReference type="RefSeq" id="WP_161085456.1">
    <property type="nucleotide sequence ID" value="NZ_WWCX01000045.1"/>
</dbReference>
<gene>
    <name evidence="2" type="ORF">GTP90_21485</name>
</gene>
<dbReference type="InterPro" id="IPR011048">
    <property type="entry name" value="Haem_d1_sf"/>
</dbReference>
<dbReference type="EMBL" id="WWCX01000045">
    <property type="protein sequence ID" value="MYM96437.1"/>
    <property type="molecule type" value="Genomic_DNA"/>
</dbReference>
<proteinExistence type="predicted"/>
<organism evidence="2 3">
    <name type="scientific">Duganella vulcania</name>
    <dbReference type="NCBI Taxonomy" id="2692166"/>
    <lineage>
        <taxon>Bacteria</taxon>
        <taxon>Pseudomonadati</taxon>
        <taxon>Pseudomonadota</taxon>
        <taxon>Betaproteobacteria</taxon>
        <taxon>Burkholderiales</taxon>
        <taxon>Oxalobacteraceae</taxon>
        <taxon>Telluria group</taxon>
        <taxon>Duganella</taxon>
    </lineage>
</organism>
<protein>
    <submittedName>
        <fullName evidence="2">YncE family protein</fullName>
    </submittedName>
</protein>
<dbReference type="InterPro" id="IPR051200">
    <property type="entry name" value="Host-pathogen_enzymatic-act"/>
</dbReference>
<dbReference type="AlphaFoldDB" id="A0A845GUU0"/>
<dbReference type="PANTHER" id="PTHR47197">
    <property type="entry name" value="PROTEIN NIRF"/>
    <property type="match status" value="1"/>
</dbReference>
<comment type="caution">
    <text evidence="2">The sequence shown here is derived from an EMBL/GenBank/DDBJ whole genome shotgun (WGS) entry which is preliminary data.</text>
</comment>
<dbReference type="PANTHER" id="PTHR47197:SF3">
    <property type="entry name" value="DIHYDRO-HEME D1 DEHYDROGENASE"/>
    <property type="match status" value="1"/>
</dbReference>
<feature type="signal peptide" evidence="1">
    <location>
        <begin position="1"/>
        <end position="25"/>
    </location>
</feature>
<feature type="chain" id="PRO_5032633749" evidence="1">
    <location>
        <begin position="26"/>
        <end position="330"/>
    </location>
</feature>